<dbReference type="InterPro" id="IPR047858">
    <property type="entry name" value="FIGNL1_ATPase"/>
</dbReference>
<gene>
    <name evidence="15" type="ORF">V9T40_009655</name>
</gene>
<dbReference type="GO" id="GO:0008568">
    <property type="term" value="F:microtubule severing ATPase activity"/>
    <property type="evidence" value="ECO:0007669"/>
    <property type="project" value="UniProtKB-ARBA"/>
</dbReference>
<dbReference type="Gene3D" id="3.40.50.300">
    <property type="entry name" value="P-loop containing nucleotide triphosphate hydrolases"/>
    <property type="match status" value="1"/>
</dbReference>
<dbReference type="InterPro" id="IPR027417">
    <property type="entry name" value="P-loop_NTPase"/>
</dbReference>
<comment type="similarity">
    <text evidence="3 12">Belongs to the AAA ATPase family.</text>
</comment>
<evidence type="ECO:0000256" key="9">
    <source>
        <dbReference type="ARBA" id="ARBA00023242"/>
    </source>
</evidence>
<keyword evidence="7 12" id="KW-0067">ATP-binding</keyword>
<dbReference type="FunFam" id="1.10.8.60:FF:000022">
    <property type="entry name" value="Fidgetin like 1"/>
    <property type="match status" value="1"/>
</dbReference>
<feature type="compositionally biased region" description="Low complexity" evidence="13">
    <location>
        <begin position="313"/>
        <end position="329"/>
    </location>
</feature>
<feature type="domain" description="AAA+ ATPase" evidence="14">
    <location>
        <begin position="395"/>
        <end position="531"/>
    </location>
</feature>
<feature type="compositionally biased region" description="Polar residues" evidence="13">
    <location>
        <begin position="202"/>
        <end position="252"/>
    </location>
</feature>
<dbReference type="GO" id="GO:0051013">
    <property type="term" value="P:microtubule severing"/>
    <property type="evidence" value="ECO:0007669"/>
    <property type="project" value="UniProtKB-ARBA"/>
</dbReference>
<evidence type="ECO:0000256" key="8">
    <source>
        <dbReference type="ARBA" id="ARBA00022842"/>
    </source>
</evidence>
<dbReference type="InterPro" id="IPR003959">
    <property type="entry name" value="ATPase_AAA_core"/>
</dbReference>
<comment type="subcellular location">
    <subcellularLocation>
        <location evidence="2">Nucleus</location>
    </subcellularLocation>
</comment>
<evidence type="ECO:0000313" key="16">
    <source>
        <dbReference type="Proteomes" id="UP001367676"/>
    </source>
</evidence>
<dbReference type="GO" id="GO:0005694">
    <property type="term" value="C:chromosome"/>
    <property type="evidence" value="ECO:0007669"/>
    <property type="project" value="UniProtKB-ARBA"/>
</dbReference>
<keyword evidence="16" id="KW-1185">Reference proteome</keyword>
<dbReference type="GO" id="GO:0031114">
    <property type="term" value="P:regulation of microtubule depolymerization"/>
    <property type="evidence" value="ECO:0007669"/>
    <property type="project" value="UniProtKB-ARBA"/>
</dbReference>
<dbReference type="Gene3D" id="1.10.8.60">
    <property type="match status" value="1"/>
</dbReference>
<dbReference type="FunFam" id="3.40.50.300:FF:000093">
    <property type="entry name" value="Fidgetin-like 1"/>
    <property type="match status" value="1"/>
</dbReference>
<dbReference type="InterPro" id="IPR015415">
    <property type="entry name" value="Spast_Vps4_C"/>
</dbReference>
<evidence type="ECO:0000256" key="2">
    <source>
        <dbReference type="ARBA" id="ARBA00004123"/>
    </source>
</evidence>
<dbReference type="Pfam" id="PF00004">
    <property type="entry name" value="AAA"/>
    <property type="match status" value="1"/>
</dbReference>
<keyword evidence="4" id="KW-0479">Metal-binding</keyword>
<comment type="caution">
    <text evidence="15">The sequence shown here is derived from an EMBL/GenBank/DDBJ whole genome shotgun (WGS) entry which is preliminary data.</text>
</comment>
<dbReference type="GO" id="GO:0000070">
    <property type="term" value="P:mitotic sister chromatid segregation"/>
    <property type="evidence" value="ECO:0007669"/>
    <property type="project" value="UniProtKB-ARBA"/>
</dbReference>
<organism evidence="15 16">
    <name type="scientific">Parthenolecanium corni</name>
    <dbReference type="NCBI Taxonomy" id="536013"/>
    <lineage>
        <taxon>Eukaryota</taxon>
        <taxon>Metazoa</taxon>
        <taxon>Ecdysozoa</taxon>
        <taxon>Arthropoda</taxon>
        <taxon>Hexapoda</taxon>
        <taxon>Insecta</taxon>
        <taxon>Pterygota</taxon>
        <taxon>Neoptera</taxon>
        <taxon>Paraneoptera</taxon>
        <taxon>Hemiptera</taxon>
        <taxon>Sternorrhyncha</taxon>
        <taxon>Coccoidea</taxon>
        <taxon>Coccidae</taxon>
        <taxon>Parthenolecanium</taxon>
    </lineage>
</organism>
<evidence type="ECO:0000259" key="14">
    <source>
        <dbReference type="SMART" id="SM00382"/>
    </source>
</evidence>
<feature type="region of interest" description="Disordered" evidence="13">
    <location>
        <begin position="309"/>
        <end position="336"/>
    </location>
</feature>
<dbReference type="InterPro" id="IPR003960">
    <property type="entry name" value="ATPase_AAA_CS"/>
</dbReference>
<protein>
    <recommendedName>
        <fullName evidence="10">Fidgetin-like protein 1</fullName>
    </recommendedName>
</protein>
<name>A0AAN9TN55_9HEMI</name>
<dbReference type="SUPFAM" id="SSF52540">
    <property type="entry name" value="P-loop containing nucleoside triphosphate hydrolases"/>
    <property type="match status" value="1"/>
</dbReference>
<comment type="cofactor">
    <cofactor evidence="1">
        <name>Mg(2+)</name>
        <dbReference type="ChEBI" id="CHEBI:18420"/>
    </cofactor>
</comment>
<dbReference type="PROSITE" id="PS00674">
    <property type="entry name" value="AAA"/>
    <property type="match status" value="1"/>
</dbReference>
<evidence type="ECO:0000256" key="6">
    <source>
        <dbReference type="ARBA" id="ARBA00022801"/>
    </source>
</evidence>
<evidence type="ECO:0000256" key="11">
    <source>
        <dbReference type="ARBA" id="ARBA00049360"/>
    </source>
</evidence>
<feature type="compositionally biased region" description="Low complexity" evidence="13">
    <location>
        <begin position="282"/>
        <end position="291"/>
    </location>
</feature>
<evidence type="ECO:0000256" key="12">
    <source>
        <dbReference type="RuleBase" id="RU003651"/>
    </source>
</evidence>
<dbReference type="Pfam" id="PF17862">
    <property type="entry name" value="AAA_lid_3"/>
    <property type="match status" value="1"/>
</dbReference>
<comment type="catalytic activity">
    <reaction evidence="11">
        <text>ATP + H2O = ADP + phosphate + H(+)</text>
        <dbReference type="Rhea" id="RHEA:13065"/>
        <dbReference type="ChEBI" id="CHEBI:15377"/>
        <dbReference type="ChEBI" id="CHEBI:15378"/>
        <dbReference type="ChEBI" id="CHEBI:30616"/>
        <dbReference type="ChEBI" id="CHEBI:43474"/>
        <dbReference type="ChEBI" id="CHEBI:456216"/>
    </reaction>
</comment>
<dbReference type="Pfam" id="PF09336">
    <property type="entry name" value="Vps4_C"/>
    <property type="match status" value="1"/>
</dbReference>
<dbReference type="Proteomes" id="UP001367676">
    <property type="component" value="Unassembled WGS sequence"/>
</dbReference>
<keyword evidence="8" id="KW-0460">Magnesium</keyword>
<dbReference type="PANTHER" id="PTHR23074:SF17">
    <property type="entry name" value="FIDGETIN-LIKE PROTEIN 1"/>
    <property type="match status" value="1"/>
</dbReference>
<evidence type="ECO:0000256" key="13">
    <source>
        <dbReference type="SAM" id="MobiDB-lite"/>
    </source>
</evidence>
<dbReference type="EMBL" id="JBBCAQ010000010">
    <property type="protein sequence ID" value="KAK7602214.1"/>
    <property type="molecule type" value="Genomic_DNA"/>
</dbReference>
<dbReference type="GO" id="GO:0016887">
    <property type="term" value="F:ATP hydrolysis activity"/>
    <property type="evidence" value="ECO:0007669"/>
    <property type="project" value="InterPro"/>
</dbReference>
<accession>A0AAN9TN55</accession>
<evidence type="ECO:0000256" key="1">
    <source>
        <dbReference type="ARBA" id="ARBA00001946"/>
    </source>
</evidence>
<evidence type="ECO:0000256" key="7">
    <source>
        <dbReference type="ARBA" id="ARBA00022840"/>
    </source>
</evidence>
<evidence type="ECO:0000256" key="10">
    <source>
        <dbReference type="ARBA" id="ARBA00035694"/>
    </source>
</evidence>
<feature type="region of interest" description="Disordered" evidence="13">
    <location>
        <begin position="185"/>
        <end position="297"/>
    </location>
</feature>
<keyword evidence="5 12" id="KW-0547">Nucleotide-binding</keyword>
<evidence type="ECO:0000313" key="15">
    <source>
        <dbReference type="EMBL" id="KAK7602214.1"/>
    </source>
</evidence>
<dbReference type="PANTHER" id="PTHR23074">
    <property type="entry name" value="AAA DOMAIN-CONTAINING"/>
    <property type="match status" value="1"/>
</dbReference>
<dbReference type="GO" id="GO:0046872">
    <property type="term" value="F:metal ion binding"/>
    <property type="evidence" value="ECO:0007669"/>
    <property type="project" value="UniProtKB-KW"/>
</dbReference>
<dbReference type="CDD" id="cd19525">
    <property type="entry name" value="RecA-like_Figl-1"/>
    <property type="match status" value="1"/>
</dbReference>
<keyword evidence="9" id="KW-0539">Nucleus</keyword>
<evidence type="ECO:0000256" key="4">
    <source>
        <dbReference type="ARBA" id="ARBA00022723"/>
    </source>
</evidence>
<dbReference type="SMART" id="SM00382">
    <property type="entry name" value="AAA"/>
    <property type="match status" value="1"/>
</dbReference>
<dbReference type="GO" id="GO:0005813">
    <property type="term" value="C:centrosome"/>
    <property type="evidence" value="ECO:0007669"/>
    <property type="project" value="UniProtKB-ARBA"/>
</dbReference>
<dbReference type="AlphaFoldDB" id="A0AAN9TN55"/>
<evidence type="ECO:0000256" key="5">
    <source>
        <dbReference type="ARBA" id="ARBA00022741"/>
    </source>
</evidence>
<dbReference type="GO" id="GO:0005524">
    <property type="term" value="F:ATP binding"/>
    <property type="evidence" value="ECO:0007669"/>
    <property type="project" value="UniProtKB-KW"/>
</dbReference>
<dbReference type="GO" id="GO:0005634">
    <property type="term" value="C:nucleus"/>
    <property type="evidence" value="ECO:0007669"/>
    <property type="project" value="UniProtKB-SubCell"/>
</dbReference>
<keyword evidence="6" id="KW-0378">Hydrolase</keyword>
<evidence type="ECO:0000256" key="3">
    <source>
        <dbReference type="ARBA" id="ARBA00006914"/>
    </source>
</evidence>
<reference evidence="15 16" key="1">
    <citation type="submission" date="2024-03" db="EMBL/GenBank/DDBJ databases">
        <title>Adaptation during the transition from Ophiocordyceps entomopathogen to insect associate is accompanied by gene loss and intensified selection.</title>
        <authorList>
            <person name="Ward C.M."/>
            <person name="Onetto C.A."/>
            <person name="Borneman A.R."/>
        </authorList>
    </citation>
    <scope>NUCLEOTIDE SEQUENCE [LARGE SCALE GENOMIC DNA]</scope>
    <source>
        <strain evidence="15">AWRI1</strain>
        <tissue evidence="15">Single Adult Female</tissue>
    </source>
</reference>
<proteinExistence type="inferred from homology"/>
<dbReference type="InterPro" id="IPR041569">
    <property type="entry name" value="AAA_lid_3"/>
</dbReference>
<dbReference type="InterPro" id="IPR050304">
    <property type="entry name" value="MT-severing_AAA_ATPase"/>
</dbReference>
<sequence length="637" mass="71553">MNTSEEESEYSHFHQTFKFKENSTDKIVVARAKRMQLLINALESEQYGDGVATRLLIENGLNDYCEVIDEKDGINDYADYINALCHKSTRLSAQCNKWRCDDQYSGQLKSVIESLQLNVKSQKEADQDENMNRITMETLKRTSNPTESILATALNVDDRLRSFSKNLKPNAREFDHVGSNSTIKWASKKSSKDCEPELSVPAGQNNNSSSILSKRKQNSNQATAFQPAKSISSLKSFQITRNSSQNKTSNQSHDTDATGFRTARTELKIQNQKKYGGRESSESFSVSKESSAGLKRSLGARPRSVYSKFVPPVNSNEETIENESSNSVEETSEEDERLKNLDPKMIELIRNEIMHHGNPVTWDDISGLEFAKKTIQEIVVWPLLRPDIFTGLRRPPKGILLFGPPGTGKTLIGKCIASQSSSTFFSISASSLTSKWIGESEKLVRTLFAVARCYQPAVVFIDEIDSLLSQRSETEHESSRRIKTEFLVQLDGATTHDDDRILVIGATNRPQELDEAARRRLVKRLYIPLPEFEARRQIVERLMSTEKNDLTPDDINEIANLTEGYSGADVKNLCQEASLGPIRSIDFRLIGSIESKEVRPVTLSDFQAALKVVRSSVSSADLNQYLEWDKIYGSRGS</sequence>
<dbReference type="InterPro" id="IPR003593">
    <property type="entry name" value="AAA+_ATPase"/>
</dbReference>